<dbReference type="AlphaFoldDB" id="A0AAE1DRL2"/>
<keyword evidence="2" id="KW-1185">Reference proteome</keyword>
<protein>
    <submittedName>
        <fullName evidence="1">Uncharacterized protein</fullName>
    </submittedName>
</protein>
<dbReference type="EMBL" id="JAWDGP010002758">
    <property type="protein sequence ID" value="KAK3780182.1"/>
    <property type="molecule type" value="Genomic_DNA"/>
</dbReference>
<evidence type="ECO:0000313" key="1">
    <source>
        <dbReference type="EMBL" id="KAK3780182.1"/>
    </source>
</evidence>
<comment type="caution">
    <text evidence="1">The sequence shown here is derived from an EMBL/GenBank/DDBJ whole genome shotgun (WGS) entry which is preliminary data.</text>
</comment>
<proteinExistence type="predicted"/>
<reference evidence="1" key="1">
    <citation type="journal article" date="2023" name="G3 (Bethesda)">
        <title>A reference genome for the long-term kleptoplast-retaining sea slug Elysia crispata morphotype clarki.</title>
        <authorList>
            <person name="Eastman K.E."/>
            <person name="Pendleton A.L."/>
            <person name="Shaikh M.A."/>
            <person name="Suttiyut T."/>
            <person name="Ogas R."/>
            <person name="Tomko P."/>
            <person name="Gavelis G."/>
            <person name="Widhalm J.R."/>
            <person name="Wisecaver J.H."/>
        </authorList>
    </citation>
    <scope>NUCLEOTIDE SEQUENCE</scope>
    <source>
        <strain evidence="1">ECLA1</strain>
    </source>
</reference>
<dbReference type="Proteomes" id="UP001283361">
    <property type="component" value="Unassembled WGS sequence"/>
</dbReference>
<name>A0AAE1DRL2_9GAST</name>
<organism evidence="1 2">
    <name type="scientific">Elysia crispata</name>
    <name type="common">lettuce slug</name>
    <dbReference type="NCBI Taxonomy" id="231223"/>
    <lineage>
        <taxon>Eukaryota</taxon>
        <taxon>Metazoa</taxon>
        <taxon>Spiralia</taxon>
        <taxon>Lophotrochozoa</taxon>
        <taxon>Mollusca</taxon>
        <taxon>Gastropoda</taxon>
        <taxon>Heterobranchia</taxon>
        <taxon>Euthyneura</taxon>
        <taxon>Panpulmonata</taxon>
        <taxon>Sacoglossa</taxon>
        <taxon>Placobranchoidea</taxon>
        <taxon>Plakobranchidae</taxon>
        <taxon>Elysia</taxon>
    </lineage>
</organism>
<gene>
    <name evidence="1" type="ORF">RRG08_051660</name>
</gene>
<sequence length="75" mass="8126">MIQVFPDLANSNNIQPKRKRLVESSSPGLCSVVWATEPGSTDALEVFMASAHQGVSPIPAWWRASVGELLGQFSK</sequence>
<evidence type="ECO:0000313" key="2">
    <source>
        <dbReference type="Proteomes" id="UP001283361"/>
    </source>
</evidence>
<accession>A0AAE1DRL2</accession>